<keyword evidence="4" id="KW-1185">Reference proteome</keyword>
<sequence>ERDALLVTVKGLEDKVRALEDKLKETEGRGAEDVVTEEERAVDRAGVYAGLIRAMLVSKIFELNDTMLETASSQFHNAVAQIRALNAGMELNMEGLDEEKEVRDGQVVSPQDEEILN</sequence>
<accession>A0A392PBD5</accession>
<dbReference type="EMBL" id="LXQA010072562">
    <property type="protein sequence ID" value="MCI09418.1"/>
    <property type="molecule type" value="Genomic_DNA"/>
</dbReference>
<evidence type="ECO:0000313" key="4">
    <source>
        <dbReference type="Proteomes" id="UP000265520"/>
    </source>
</evidence>
<dbReference type="AlphaFoldDB" id="A0A392PBD5"/>
<protein>
    <submittedName>
        <fullName evidence="3">Uncharacterized protein</fullName>
    </submittedName>
</protein>
<evidence type="ECO:0000313" key="3">
    <source>
        <dbReference type="EMBL" id="MCI09418.1"/>
    </source>
</evidence>
<feature type="non-terminal residue" evidence="3">
    <location>
        <position position="1"/>
    </location>
</feature>
<feature type="coiled-coil region" evidence="1">
    <location>
        <begin position="2"/>
        <end position="29"/>
    </location>
</feature>
<proteinExistence type="predicted"/>
<comment type="caution">
    <text evidence="3">The sequence shown here is derived from an EMBL/GenBank/DDBJ whole genome shotgun (WGS) entry which is preliminary data.</text>
</comment>
<keyword evidence="1" id="KW-0175">Coiled coil</keyword>
<evidence type="ECO:0000256" key="1">
    <source>
        <dbReference type="SAM" id="Coils"/>
    </source>
</evidence>
<feature type="region of interest" description="Disordered" evidence="2">
    <location>
        <begin position="96"/>
        <end position="117"/>
    </location>
</feature>
<reference evidence="3 4" key="1">
    <citation type="journal article" date="2018" name="Front. Plant Sci.">
        <title>Red Clover (Trifolium pratense) and Zigzag Clover (T. medium) - A Picture of Genomic Similarities and Differences.</title>
        <authorList>
            <person name="Dluhosova J."/>
            <person name="Istvanek J."/>
            <person name="Nedelnik J."/>
            <person name="Repkova J."/>
        </authorList>
    </citation>
    <scope>NUCLEOTIDE SEQUENCE [LARGE SCALE GENOMIC DNA]</scope>
    <source>
        <strain evidence="4">cv. 10/8</strain>
        <tissue evidence="3">Leaf</tissue>
    </source>
</reference>
<name>A0A392PBD5_9FABA</name>
<dbReference type="Proteomes" id="UP000265520">
    <property type="component" value="Unassembled WGS sequence"/>
</dbReference>
<organism evidence="3 4">
    <name type="scientific">Trifolium medium</name>
    <dbReference type="NCBI Taxonomy" id="97028"/>
    <lineage>
        <taxon>Eukaryota</taxon>
        <taxon>Viridiplantae</taxon>
        <taxon>Streptophyta</taxon>
        <taxon>Embryophyta</taxon>
        <taxon>Tracheophyta</taxon>
        <taxon>Spermatophyta</taxon>
        <taxon>Magnoliopsida</taxon>
        <taxon>eudicotyledons</taxon>
        <taxon>Gunneridae</taxon>
        <taxon>Pentapetalae</taxon>
        <taxon>rosids</taxon>
        <taxon>fabids</taxon>
        <taxon>Fabales</taxon>
        <taxon>Fabaceae</taxon>
        <taxon>Papilionoideae</taxon>
        <taxon>50 kb inversion clade</taxon>
        <taxon>NPAAA clade</taxon>
        <taxon>Hologalegina</taxon>
        <taxon>IRL clade</taxon>
        <taxon>Trifolieae</taxon>
        <taxon>Trifolium</taxon>
    </lineage>
</organism>
<evidence type="ECO:0000256" key="2">
    <source>
        <dbReference type="SAM" id="MobiDB-lite"/>
    </source>
</evidence>